<protein>
    <submittedName>
        <fullName evidence="4">Peptidase C14 caspase catalytic subunit p20</fullName>
    </submittedName>
</protein>
<evidence type="ECO:0000259" key="3">
    <source>
        <dbReference type="Pfam" id="PF26309"/>
    </source>
</evidence>
<dbReference type="EMBL" id="CP003597">
    <property type="protein sequence ID" value="AFY86910.1"/>
    <property type="molecule type" value="Genomic_DNA"/>
</dbReference>
<dbReference type="PANTHER" id="PTHR48104">
    <property type="entry name" value="METACASPASE-4"/>
    <property type="match status" value="1"/>
</dbReference>
<dbReference type="GO" id="GO:0006508">
    <property type="term" value="P:proteolysis"/>
    <property type="evidence" value="ECO:0007669"/>
    <property type="project" value="InterPro"/>
</dbReference>
<feature type="region of interest" description="Disordered" evidence="1">
    <location>
        <begin position="544"/>
        <end position="582"/>
    </location>
</feature>
<dbReference type="PANTHER" id="PTHR48104:SF30">
    <property type="entry name" value="METACASPASE-1"/>
    <property type="match status" value="1"/>
</dbReference>
<accession>K9TWH0</accession>
<feature type="domain" description="DUF8082" evidence="3">
    <location>
        <begin position="679"/>
        <end position="736"/>
    </location>
</feature>
<dbReference type="InterPro" id="IPR058395">
    <property type="entry name" value="DUF8082"/>
</dbReference>
<dbReference type="Proteomes" id="UP000010384">
    <property type="component" value="Chromosome"/>
</dbReference>
<dbReference type="eggNOG" id="COG4249">
    <property type="taxonomic scope" value="Bacteria"/>
</dbReference>
<dbReference type="AlphaFoldDB" id="K9TWH0"/>
<organism evidence="4 5">
    <name type="scientific">Chroococcidiopsis thermalis (strain PCC 7203)</name>
    <dbReference type="NCBI Taxonomy" id="251229"/>
    <lineage>
        <taxon>Bacteria</taxon>
        <taxon>Bacillati</taxon>
        <taxon>Cyanobacteriota</taxon>
        <taxon>Cyanophyceae</taxon>
        <taxon>Chroococcidiopsidales</taxon>
        <taxon>Chroococcidiopsidaceae</taxon>
        <taxon>Chroococcidiopsis</taxon>
    </lineage>
</organism>
<dbReference type="InParanoid" id="K9TWH0"/>
<evidence type="ECO:0000259" key="2">
    <source>
        <dbReference type="Pfam" id="PF00656"/>
    </source>
</evidence>
<evidence type="ECO:0000313" key="4">
    <source>
        <dbReference type="EMBL" id="AFY86910.1"/>
    </source>
</evidence>
<reference evidence="4 5" key="1">
    <citation type="submission" date="2012-06" db="EMBL/GenBank/DDBJ databases">
        <title>Finished chromosome of genome of Chroococcidiopsis thermalis PCC 7203.</title>
        <authorList>
            <consortium name="US DOE Joint Genome Institute"/>
            <person name="Gugger M."/>
            <person name="Coursin T."/>
            <person name="Rippka R."/>
            <person name="Tandeau De Marsac N."/>
            <person name="Huntemann M."/>
            <person name="Wei C.-L."/>
            <person name="Han J."/>
            <person name="Detter J.C."/>
            <person name="Han C."/>
            <person name="Tapia R."/>
            <person name="Davenport K."/>
            <person name="Daligault H."/>
            <person name="Erkkila T."/>
            <person name="Gu W."/>
            <person name="Munk A.C.C."/>
            <person name="Teshima H."/>
            <person name="Xu Y."/>
            <person name="Chain P."/>
            <person name="Chen A."/>
            <person name="Krypides N."/>
            <person name="Mavromatis K."/>
            <person name="Markowitz V."/>
            <person name="Szeto E."/>
            <person name="Ivanova N."/>
            <person name="Mikhailova N."/>
            <person name="Ovchinnikova G."/>
            <person name="Pagani I."/>
            <person name="Pati A."/>
            <person name="Goodwin L."/>
            <person name="Peters L."/>
            <person name="Pitluck S."/>
            <person name="Woyke T."/>
            <person name="Kerfeld C."/>
        </authorList>
    </citation>
    <scope>NUCLEOTIDE SEQUENCE [LARGE SCALE GENOMIC DNA]</scope>
    <source>
        <strain evidence="4 5">PCC 7203</strain>
    </source>
</reference>
<dbReference type="Gene3D" id="3.40.50.1460">
    <property type="match status" value="1"/>
</dbReference>
<dbReference type="Pfam" id="PF00656">
    <property type="entry name" value="Peptidase_C14"/>
    <property type="match status" value="1"/>
</dbReference>
<evidence type="ECO:0000256" key="1">
    <source>
        <dbReference type="SAM" id="MobiDB-lite"/>
    </source>
</evidence>
<dbReference type="HOGENOM" id="CLU_353285_0_0_3"/>
<dbReference type="PATRIC" id="fig|251229.3.peg.1624"/>
<name>K9TWH0_CHRTP</name>
<dbReference type="STRING" id="251229.Chro_1384"/>
<dbReference type="SUPFAM" id="SSF52129">
    <property type="entry name" value="Caspase-like"/>
    <property type="match status" value="1"/>
</dbReference>
<evidence type="ECO:0000313" key="5">
    <source>
        <dbReference type="Proteomes" id="UP000010384"/>
    </source>
</evidence>
<dbReference type="GO" id="GO:0005737">
    <property type="term" value="C:cytoplasm"/>
    <property type="evidence" value="ECO:0007669"/>
    <property type="project" value="TreeGrafter"/>
</dbReference>
<sequence>MKTSSLSFQSLPLSLAPKMCPLSVSTSRSTHALETGEAKLWSLLVGVNQYQDARLPSLSYSASDCQGLTEALAEATQGFPRKEPIAHHDFATHPPTLEAVRQSLEQIVAAAQPQDTILLYFSGHGVLDRETGQVVLCLADTSKDNLLQTGLKLPDVLELLQKSQVHRQMLWLDACHSGDLTLRGAKGEVTIEQPELNPAQQLMEVLRQRATQSRGFYALLSCDRKQRSWEFPELKHGLFTYYLMQGLRGEAADTQGVIDADGLYKYVYHQTIQYIDRLNHQLRLMNQQKRSRGELDLHPEYPLQTPKRIVEGVGELVLGLKVDERIPQPVKHSRRALVCDGFADSNAVYAFSRALQTAGNFALEYFPQSGKAWTDARYAIQSCLRSPVSSQEPETVLLYLRGRMEAIADGEAWLVMGDSLRLSRSWLQQELRRSATARQIILLDFLGTERSSATLQEWIEELQLSGGKQCIIAAAPSDRAPEQFTHALLETLAAKEPSSPLSVTAWMDELQQKLERMGMPLHLWLSETAGDIEIFPPTTLTATKFVPSPPKPPRIEKPAVSHSTPKVQPPTAAASPPPAPAPAIPLPAKEYFSQQYAQLEKILRELVGPIAPTLLSQVATPNSQPHHWVENLLPILSPQQQNQLRQQSISLLQQIPGSQPQTRSSSCATSWQHETLSENFIHQCEQALSAAIGPIATFLIQNTIKSQPQISRSELIEILATAIHDPLQAAAFRRRLL</sequence>
<gene>
    <name evidence="4" type="ORF">Chro_1384</name>
</gene>
<dbReference type="InterPro" id="IPR011600">
    <property type="entry name" value="Pept_C14_caspase"/>
</dbReference>
<dbReference type="KEGG" id="cthe:Chro_1384"/>
<dbReference type="Pfam" id="PF26309">
    <property type="entry name" value="DUF8082"/>
    <property type="match status" value="1"/>
</dbReference>
<keyword evidence="5" id="KW-1185">Reference proteome</keyword>
<dbReference type="GO" id="GO:0004197">
    <property type="term" value="F:cysteine-type endopeptidase activity"/>
    <property type="evidence" value="ECO:0007669"/>
    <property type="project" value="InterPro"/>
</dbReference>
<feature type="domain" description="Peptidase C14 caspase" evidence="2">
    <location>
        <begin position="42"/>
        <end position="252"/>
    </location>
</feature>
<dbReference type="InterPro" id="IPR029030">
    <property type="entry name" value="Caspase-like_dom_sf"/>
</dbReference>
<proteinExistence type="predicted"/>
<dbReference type="InterPro" id="IPR050452">
    <property type="entry name" value="Metacaspase"/>
</dbReference>